<evidence type="ECO:0000259" key="5">
    <source>
        <dbReference type="PROSITE" id="PS50850"/>
    </source>
</evidence>
<gene>
    <name evidence="6" type="ORF">EHSB41UT_02873</name>
</gene>
<reference evidence="6 7" key="1">
    <citation type="submission" date="2017-03" db="EMBL/GenBank/DDBJ databases">
        <authorList>
            <person name="Afonso C.L."/>
            <person name="Miller P.J."/>
            <person name="Scott M.A."/>
            <person name="Spackman E."/>
            <person name="Goraichik I."/>
            <person name="Dimitrov K.M."/>
            <person name="Suarez D.L."/>
            <person name="Swayne D.E."/>
        </authorList>
    </citation>
    <scope>NUCLEOTIDE SEQUENCE [LARGE SCALE GENOMIC DNA]</scope>
    <source>
        <strain evidence="6">SB41UT1</strain>
    </source>
</reference>
<evidence type="ECO:0000256" key="4">
    <source>
        <dbReference type="SAM" id="Phobius"/>
    </source>
</evidence>
<feature type="transmembrane region" description="Helical" evidence="4">
    <location>
        <begin position="330"/>
        <end position="356"/>
    </location>
</feature>
<feature type="transmembrane region" description="Helical" evidence="4">
    <location>
        <begin position="136"/>
        <end position="157"/>
    </location>
</feature>
<dbReference type="Gene3D" id="1.20.1250.20">
    <property type="entry name" value="MFS general substrate transporter like domains"/>
    <property type="match status" value="2"/>
</dbReference>
<feature type="transmembrane region" description="Helical" evidence="4">
    <location>
        <begin position="74"/>
        <end position="90"/>
    </location>
</feature>
<feature type="transmembrane region" description="Helical" evidence="4">
    <location>
        <begin position="294"/>
        <end position="318"/>
    </location>
</feature>
<dbReference type="EMBL" id="FWPT01000006">
    <property type="protein sequence ID" value="SMA48756.1"/>
    <property type="molecule type" value="Genomic_DNA"/>
</dbReference>
<dbReference type="PROSITE" id="PS50850">
    <property type="entry name" value="MFS"/>
    <property type="match status" value="1"/>
</dbReference>
<feature type="transmembrane region" description="Helical" evidence="4">
    <location>
        <begin position="163"/>
        <end position="181"/>
    </location>
</feature>
<keyword evidence="3 4" id="KW-0472">Membrane</keyword>
<protein>
    <submittedName>
        <fullName evidence="6">Major Facilitator Superfamily protein</fullName>
    </submittedName>
</protein>
<dbReference type="OrthoDB" id="8595469at2"/>
<evidence type="ECO:0000313" key="6">
    <source>
        <dbReference type="EMBL" id="SMA48756.1"/>
    </source>
</evidence>
<feature type="transmembrane region" description="Helical" evidence="4">
    <location>
        <begin position="362"/>
        <end position="383"/>
    </location>
</feature>
<dbReference type="SUPFAM" id="SSF103473">
    <property type="entry name" value="MFS general substrate transporter"/>
    <property type="match status" value="1"/>
</dbReference>
<evidence type="ECO:0000256" key="1">
    <source>
        <dbReference type="ARBA" id="ARBA00022692"/>
    </source>
</evidence>
<sequence>MEKKHLVGAIIFLTYTLFSMSWVAGSIMTEDIMRSYNINSLASAAWMTNAITIAKILGNLLAARVLISLGLKKAVTLASVLLAAGGFAAFSESYPVYLFFRLMMGFGGAFIVVYFNPVVINYFKPSERPLVNGINASAFNFGNLLAILSTGTLLSIFHSWQNVLMVISSISFILLVAWWLFSDDFKQAAQSSDAKAKTDYTLRDGMKDPVNWILPICYSGWLFCYLSIFSLFPLVPDFAVDSSIIGSIIPVAAMMGSVVGIVIAKRFPRRVLVIRYSGLVITLCAALMISTGNSMLACAAAFLTGFFMFVPITSLMTLPQELPGVTAARVTVIFSMFWSISYGIETVLMFLAGVLADMTGNVFYAAAFAVACSVTFFISSFFLPETGVQKVSVEAVPARA</sequence>
<evidence type="ECO:0000313" key="7">
    <source>
        <dbReference type="Proteomes" id="UP000196573"/>
    </source>
</evidence>
<feature type="transmembrane region" description="Helical" evidence="4">
    <location>
        <begin position="41"/>
        <end position="62"/>
    </location>
</feature>
<dbReference type="GO" id="GO:0022857">
    <property type="term" value="F:transmembrane transporter activity"/>
    <property type="evidence" value="ECO:0007669"/>
    <property type="project" value="InterPro"/>
</dbReference>
<dbReference type="AlphaFoldDB" id="A0A1X7ALB1"/>
<feature type="transmembrane region" description="Helical" evidence="4">
    <location>
        <begin position="244"/>
        <end position="264"/>
    </location>
</feature>
<dbReference type="CDD" id="cd06174">
    <property type="entry name" value="MFS"/>
    <property type="match status" value="1"/>
</dbReference>
<feature type="transmembrane region" description="Helical" evidence="4">
    <location>
        <begin position="212"/>
        <end position="232"/>
    </location>
</feature>
<dbReference type="PANTHER" id="PTHR11360">
    <property type="entry name" value="MONOCARBOXYLATE TRANSPORTER"/>
    <property type="match status" value="1"/>
</dbReference>
<evidence type="ECO:0000256" key="2">
    <source>
        <dbReference type="ARBA" id="ARBA00022989"/>
    </source>
</evidence>
<feature type="transmembrane region" description="Helical" evidence="4">
    <location>
        <begin position="96"/>
        <end position="115"/>
    </location>
</feature>
<dbReference type="InterPro" id="IPR050327">
    <property type="entry name" value="Proton-linked_MCT"/>
</dbReference>
<dbReference type="PANTHER" id="PTHR11360:SF284">
    <property type="entry name" value="EG:103B4.3 PROTEIN-RELATED"/>
    <property type="match status" value="1"/>
</dbReference>
<name>A0A1X7ALB1_9GAMM</name>
<keyword evidence="2 4" id="KW-1133">Transmembrane helix</keyword>
<evidence type="ECO:0000256" key="3">
    <source>
        <dbReference type="ARBA" id="ARBA00023136"/>
    </source>
</evidence>
<feature type="transmembrane region" description="Helical" evidence="4">
    <location>
        <begin position="271"/>
        <end position="288"/>
    </location>
</feature>
<organism evidence="6 7">
    <name type="scientific">Parendozoicomonas haliclonae</name>
    <dbReference type="NCBI Taxonomy" id="1960125"/>
    <lineage>
        <taxon>Bacteria</taxon>
        <taxon>Pseudomonadati</taxon>
        <taxon>Pseudomonadota</taxon>
        <taxon>Gammaproteobacteria</taxon>
        <taxon>Oceanospirillales</taxon>
        <taxon>Endozoicomonadaceae</taxon>
        <taxon>Parendozoicomonas</taxon>
    </lineage>
</organism>
<dbReference type="RefSeq" id="WP_087111057.1">
    <property type="nucleotide sequence ID" value="NZ_CBCSCN010000006.1"/>
</dbReference>
<dbReference type="InterPro" id="IPR036259">
    <property type="entry name" value="MFS_trans_sf"/>
</dbReference>
<dbReference type="InterPro" id="IPR020846">
    <property type="entry name" value="MFS_dom"/>
</dbReference>
<dbReference type="Proteomes" id="UP000196573">
    <property type="component" value="Unassembled WGS sequence"/>
</dbReference>
<dbReference type="Pfam" id="PF07690">
    <property type="entry name" value="MFS_1"/>
    <property type="match status" value="1"/>
</dbReference>
<proteinExistence type="predicted"/>
<dbReference type="InterPro" id="IPR011701">
    <property type="entry name" value="MFS"/>
</dbReference>
<keyword evidence="1 4" id="KW-0812">Transmembrane</keyword>
<feature type="domain" description="Major facilitator superfamily (MFS) profile" evidence="5">
    <location>
        <begin position="7"/>
        <end position="387"/>
    </location>
</feature>
<accession>A0A1X7ALB1</accession>
<keyword evidence="7" id="KW-1185">Reference proteome</keyword>